<feature type="transmembrane region" description="Helical" evidence="6">
    <location>
        <begin position="244"/>
        <end position="263"/>
    </location>
</feature>
<dbReference type="InterPro" id="IPR000620">
    <property type="entry name" value="EamA_dom"/>
</dbReference>
<organism evidence="8 9">
    <name type="scientific">Quercus lobata</name>
    <name type="common">Valley oak</name>
    <dbReference type="NCBI Taxonomy" id="97700"/>
    <lineage>
        <taxon>Eukaryota</taxon>
        <taxon>Viridiplantae</taxon>
        <taxon>Streptophyta</taxon>
        <taxon>Embryophyta</taxon>
        <taxon>Tracheophyta</taxon>
        <taxon>Spermatophyta</taxon>
        <taxon>Magnoliopsida</taxon>
        <taxon>eudicotyledons</taxon>
        <taxon>Gunneridae</taxon>
        <taxon>Pentapetalae</taxon>
        <taxon>rosids</taxon>
        <taxon>fabids</taxon>
        <taxon>Fagales</taxon>
        <taxon>Fagaceae</taxon>
        <taxon>Quercus</taxon>
    </lineage>
</organism>
<dbReference type="EMBL" id="LRBV02000011">
    <property type="status" value="NOT_ANNOTATED_CDS"/>
    <property type="molecule type" value="Genomic_DNA"/>
</dbReference>
<dbReference type="GeneID" id="115968011"/>
<evidence type="ECO:0000256" key="6">
    <source>
        <dbReference type="RuleBase" id="RU363077"/>
    </source>
</evidence>
<comment type="similarity">
    <text evidence="2 6">Belongs to the drug/metabolite transporter (DMT) superfamily. Plant drug/metabolite exporter (P-DME) (TC 2.A.7.4) family.</text>
</comment>
<keyword evidence="4 6" id="KW-1133">Transmembrane helix</keyword>
<dbReference type="OrthoDB" id="770296at2759"/>
<dbReference type="PANTHER" id="PTHR31218">
    <property type="entry name" value="WAT1-RELATED PROTEIN"/>
    <property type="match status" value="1"/>
</dbReference>
<feature type="transmembrane region" description="Helical" evidence="6">
    <location>
        <begin position="110"/>
        <end position="127"/>
    </location>
</feature>
<feature type="transmembrane region" description="Helical" evidence="6">
    <location>
        <begin position="139"/>
        <end position="159"/>
    </location>
</feature>
<evidence type="ECO:0000256" key="4">
    <source>
        <dbReference type="ARBA" id="ARBA00022989"/>
    </source>
</evidence>
<evidence type="ECO:0000256" key="2">
    <source>
        <dbReference type="ARBA" id="ARBA00007635"/>
    </source>
</evidence>
<evidence type="ECO:0000259" key="7">
    <source>
        <dbReference type="Pfam" id="PF00892"/>
    </source>
</evidence>
<feature type="transmembrane region" description="Helical" evidence="6">
    <location>
        <begin position="301"/>
        <end position="321"/>
    </location>
</feature>
<dbReference type="Proteomes" id="UP000594261">
    <property type="component" value="Chromosome 11"/>
</dbReference>
<keyword evidence="3 6" id="KW-0812">Transmembrane</keyword>
<name>A0A7N2MVM5_QUELO</name>
<reference evidence="8 9" key="1">
    <citation type="journal article" date="2016" name="G3 (Bethesda)">
        <title>First Draft Assembly and Annotation of the Genome of a California Endemic Oak Quercus lobata Nee (Fagaceae).</title>
        <authorList>
            <person name="Sork V.L."/>
            <person name="Fitz-Gibbon S.T."/>
            <person name="Puiu D."/>
            <person name="Crepeau M."/>
            <person name="Gugger P.F."/>
            <person name="Sherman R."/>
            <person name="Stevens K."/>
            <person name="Langley C.H."/>
            <person name="Pellegrini M."/>
            <person name="Salzberg S.L."/>
        </authorList>
    </citation>
    <scope>NUCLEOTIDE SEQUENCE [LARGE SCALE GENOMIC DNA]</scope>
    <source>
        <strain evidence="8 9">cv. SW786</strain>
    </source>
</reference>
<sequence length="344" mass="37832">MEITRCLLTGFEASKAYLFLALNELFLSVFMILIESVTSSGVSALVIVVYEHVIATILLAVLAFFLERNERPPLSFKILCYAFLLGLLQITLCQLLMTIALQFVSSSYESIGINLVPSVVFVMALFFRQEKLKFWSMNGQGKVWGLVLSAAGALVLVLWEGPVLLTSRLSNIQATSDGVIGFIMIVVGVLATSFWNIMVKHVTQFYPAELSLSAMMSFFGTIQTAIVTVFVISWSSWELKWEGGLVLVTILLGGIVVTGLSYYVMTWSIKKNGPVFTSAFNPLLVVFSFLLQTFVLGDSAHLGSIVGAVSVIFGLYLILWAKANDMEKKEIVADDSVYPPLIQA</sequence>
<accession>A0A7N2MVM5</accession>
<feature type="transmembrane region" description="Helical" evidence="6">
    <location>
        <begin position="78"/>
        <end position="104"/>
    </location>
</feature>
<feature type="transmembrane region" description="Helical" evidence="6">
    <location>
        <begin position="275"/>
        <end position="295"/>
    </location>
</feature>
<reference evidence="8" key="2">
    <citation type="submission" date="2021-01" db="UniProtKB">
        <authorList>
            <consortium name="EnsemblPlants"/>
        </authorList>
    </citation>
    <scope>IDENTIFICATION</scope>
</reference>
<feature type="transmembrane region" description="Helical" evidence="6">
    <location>
        <begin position="40"/>
        <end position="66"/>
    </location>
</feature>
<dbReference type="InParanoid" id="A0A7N2MVM5"/>
<keyword evidence="9" id="KW-1185">Reference proteome</keyword>
<dbReference type="InterPro" id="IPR030184">
    <property type="entry name" value="WAT1-related"/>
</dbReference>
<dbReference type="EnsemblPlants" id="QL11p005435:mrna">
    <property type="protein sequence ID" value="QL11p005435:mrna"/>
    <property type="gene ID" value="QL11p005435"/>
</dbReference>
<feature type="transmembrane region" description="Helical" evidence="6">
    <location>
        <begin position="179"/>
        <end position="198"/>
    </location>
</feature>
<evidence type="ECO:0000256" key="1">
    <source>
        <dbReference type="ARBA" id="ARBA00004141"/>
    </source>
</evidence>
<dbReference type="AlphaFoldDB" id="A0A7N2MVM5"/>
<dbReference type="InterPro" id="IPR037185">
    <property type="entry name" value="EmrE-like"/>
</dbReference>
<dbReference type="OMA" id="WAKANDM"/>
<evidence type="ECO:0000256" key="5">
    <source>
        <dbReference type="ARBA" id="ARBA00023136"/>
    </source>
</evidence>
<dbReference type="KEGG" id="qlo:115968011"/>
<evidence type="ECO:0000313" key="9">
    <source>
        <dbReference type="Proteomes" id="UP000594261"/>
    </source>
</evidence>
<dbReference type="Pfam" id="PF00892">
    <property type="entry name" value="EamA"/>
    <property type="match status" value="2"/>
</dbReference>
<dbReference type="Gramene" id="QL11p005435:mrna">
    <property type="protein sequence ID" value="QL11p005435:mrna"/>
    <property type="gene ID" value="QL11p005435"/>
</dbReference>
<comment type="subcellular location">
    <subcellularLocation>
        <location evidence="1 6">Membrane</location>
        <topology evidence="1 6">Multi-pass membrane protein</topology>
    </subcellularLocation>
</comment>
<gene>
    <name evidence="8" type="primary">LOC115968011</name>
</gene>
<dbReference type="RefSeq" id="XP_030943059.1">
    <property type="nucleotide sequence ID" value="XM_031087199.1"/>
</dbReference>
<dbReference type="GO" id="GO:0016020">
    <property type="term" value="C:membrane"/>
    <property type="evidence" value="ECO:0007669"/>
    <property type="project" value="UniProtKB-SubCell"/>
</dbReference>
<keyword evidence="5 6" id="KW-0472">Membrane</keyword>
<protein>
    <recommendedName>
        <fullName evidence="6">WAT1-related protein</fullName>
    </recommendedName>
</protein>
<dbReference type="SUPFAM" id="SSF103481">
    <property type="entry name" value="Multidrug resistance efflux transporter EmrE"/>
    <property type="match status" value="2"/>
</dbReference>
<feature type="domain" description="EamA" evidence="7">
    <location>
        <begin position="15"/>
        <end position="157"/>
    </location>
</feature>
<feature type="transmembrane region" description="Helical" evidence="6">
    <location>
        <begin position="210"/>
        <end position="232"/>
    </location>
</feature>
<feature type="transmembrane region" description="Helical" evidence="6">
    <location>
        <begin position="16"/>
        <end position="34"/>
    </location>
</feature>
<feature type="domain" description="EamA" evidence="7">
    <location>
        <begin position="180"/>
        <end position="319"/>
    </location>
</feature>
<evidence type="ECO:0000313" key="8">
    <source>
        <dbReference type="EnsemblPlants" id="QL11p005435:mrna"/>
    </source>
</evidence>
<evidence type="ECO:0000256" key="3">
    <source>
        <dbReference type="ARBA" id="ARBA00022692"/>
    </source>
</evidence>
<proteinExistence type="inferred from homology"/>
<dbReference type="GO" id="GO:0022857">
    <property type="term" value="F:transmembrane transporter activity"/>
    <property type="evidence" value="ECO:0007669"/>
    <property type="project" value="InterPro"/>
</dbReference>